<keyword evidence="13" id="KW-1185">Reference proteome</keyword>
<dbReference type="EMBL" id="CP021425">
    <property type="protein sequence ID" value="ARU54143.1"/>
    <property type="molecule type" value="Genomic_DNA"/>
</dbReference>
<dbReference type="SUPFAM" id="SSF50486">
    <property type="entry name" value="FMT C-terminal domain-like"/>
    <property type="match status" value="1"/>
</dbReference>
<dbReference type="FunFam" id="3.40.50.170:FF:000003">
    <property type="entry name" value="Methionyl-tRNA formyltransferase"/>
    <property type="match status" value="1"/>
</dbReference>
<dbReference type="OrthoDB" id="9802815at2"/>
<name>A0A1Y0I424_9GAMM</name>
<proteinExistence type="inferred from homology"/>
<keyword evidence="5 8" id="KW-0808">Transferase</keyword>
<dbReference type="Gene3D" id="3.10.25.10">
    <property type="entry name" value="Formyl transferase, C-terminal domain"/>
    <property type="match status" value="1"/>
</dbReference>
<dbReference type="KEGG" id="ome:OLMES_0034"/>
<dbReference type="SUPFAM" id="SSF53328">
    <property type="entry name" value="Formyltransferase"/>
    <property type="match status" value="1"/>
</dbReference>
<feature type="domain" description="Formyl transferase C-terminal" evidence="11">
    <location>
        <begin position="233"/>
        <end position="330"/>
    </location>
</feature>
<dbReference type="GO" id="GO:0005829">
    <property type="term" value="C:cytosol"/>
    <property type="evidence" value="ECO:0007669"/>
    <property type="project" value="TreeGrafter"/>
</dbReference>
<dbReference type="RefSeq" id="WP_087459377.1">
    <property type="nucleotide sequence ID" value="NZ_CP021425.1"/>
</dbReference>
<reference evidence="12 13" key="1">
    <citation type="submission" date="2017-05" db="EMBL/GenBank/DDBJ databases">
        <title>Genomic insights into alkan degradation activity of Oleiphilus messinensis.</title>
        <authorList>
            <person name="Kozyavkin S.A."/>
            <person name="Slesarev A.I."/>
            <person name="Golyshin P.N."/>
            <person name="Korzhenkov A."/>
            <person name="Golyshina O.N."/>
            <person name="Toshchakov S.V."/>
        </authorList>
    </citation>
    <scope>NUCLEOTIDE SEQUENCE [LARGE SCALE GENOMIC DNA]</scope>
    <source>
        <strain evidence="12 13">ME102</strain>
    </source>
</reference>
<sequence>MHSNSDPNSLSNEQRNDKQNSRESSRDTHPLRIIFAGTPDFAASSLKALLANHYNVIAVYTQPDRPAGRGRKLLPSPVKAVALEADIPVYQPLNFKAEESLTELQSLQADLMIVAAYGLLLPLSVLNAPRLGCVNIHASLLPRWRGAAPIQRAIEAGDKESGITIMQMDEGLDTGDKLLEHRCHIDPQETGGTLHDKLAVIGAEAILDYLRQQALDTLEAAPQDDSQACYAHKLSKQEGQIDWNQPADVLDRKIRALTPWPGAFTVENNERVKVLEAHVDARQISEAAPGTIIGRDRTGIVVQCGDKALVLTRIQLPGNKAISTNDLINGGKQVLMTDTVLA</sequence>
<dbReference type="CDD" id="cd08704">
    <property type="entry name" value="Met_tRNA_FMT_C"/>
    <property type="match status" value="1"/>
</dbReference>
<dbReference type="InterPro" id="IPR005794">
    <property type="entry name" value="Fmt"/>
</dbReference>
<evidence type="ECO:0000313" key="13">
    <source>
        <dbReference type="Proteomes" id="UP000196027"/>
    </source>
</evidence>
<organism evidence="12 13">
    <name type="scientific">Oleiphilus messinensis</name>
    <dbReference type="NCBI Taxonomy" id="141451"/>
    <lineage>
        <taxon>Bacteria</taxon>
        <taxon>Pseudomonadati</taxon>
        <taxon>Pseudomonadota</taxon>
        <taxon>Gammaproteobacteria</taxon>
        <taxon>Oceanospirillales</taxon>
        <taxon>Oleiphilaceae</taxon>
        <taxon>Oleiphilus</taxon>
    </lineage>
</organism>
<evidence type="ECO:0000256" key="8">
    <source>
        <dbReference type="HAMAP-Rule" id="MF_00182"/>
    </source>
</evidence>
<comment type="catalytic activity">
    <reaction evidence="7 8">
        <text>L-methionyl-tRNA(fMet) + (6R)-10-formyltetrahydrofolate = N-formyl-L-methionyl-tRNA(fMet) + (6S)-5,6,7,8-tetrahydrofolate + H(+)</text>
        <dbReference type="Rhea" id="RHEA:24380"/>
        <dbReference type="Rhea" id="RHEA-COMP:9952"/>
        <dbReference type="Rhea" id="RHEA-COMP:9953"/>
        <dbReference type="ChEBI" id="CHEBI:15378"/>
        <dbReference type="ChEBI" id="CHEBI:57453"/>
        <dbReference type="ChEBI" id="CHEBI:78530"/>
        <dbReference type="ChEBI" id="CHEBI:78844"/>
        <dbReference type="ChEBI" id="CHEBI:195366"/>
        <dbReference type="EC" id="2.1.2.9"/>
    </reaction>
</comment>
<dbReference type="InterPro" id="IPR037022">
    <property type="entry name" value="Formyl_trans_C_sf"/>
</dbReference>
<dbReference type="Pfam" id="PF02911">
    <property type="entry name" value="Formyl_trans_C"/>
    <property type="match status" value="1"/>
</dbReference>
<dbReference type="InterPro" id="IPR044135">
    <property type="entry name" value="Met-tRNA-FMT_C"/>
</dbReference>
<dbReference type="InterPro" id="IPR011034">
    <property type="entry name" value="Formyl_transferase-like_C_sf"/>
</dbReference>
<dbReference type="AlphaFoldDB" id="A0A1Y0I424"/>
<dbReference type="CDD" id="cd08646">
    <property type="entry name" value="FMT_core_Met-tRNA-FMT_N"/>
    <property type="match status" value="1"/>
</dbReference>
<dbReference type="Gene3D" id="3.40.50.170">
    <property type="entry name" value="Formyl transferase, N-terminal domain"/>
    <property type="match status" value="1"/>
</dbReference>
<evidence type="ECO:0000256" key="3">
    <source>
        <dbReference type="ARBA" id="ARBA00012261"/>
    </source>
</evidence>
<evidence type="ECO:0000256" key="7">
    <source>
        <dbReference type="ARBA" id="ARBA00048558"/>
    </source>
</evidence>
<evidence type="ECO:0000256" key="1">
    <source>
        <dbReference type="ARBA" id="ARBA00002606"/>
    </source>
</evidence>
<feature type="region of interest" description="Disordered" evidence="9">
    <location>
        <begin position="1"/>
        <end position="29"/>
    </location>
</feature>
<dbReference type="InterPro" id="IPR002376">
    <property type="entry name" value="Formyl_transf_N"/>
</dbReference>
<evidence type="ECO:0000256" key="5">
    <source>
        <dbReference type="ARBA" id="ARBA00022679"/>
    </source>
</evidence>
<feature type="domain" description="Formyl transferase N-terminal" evidence="10">
    <location>
        <begin position="32"/>
        <end position="207"/>
    </location>
</feature>
<dbReference type="HAMAP" id="MF_00182">
    <property type="entry name" value="Formyl_trans"/>
    <property type="match status" value="1"/>
</dbReference>
<dbReference type="InterPro" id="IPR036477">
    <property type="entry name" value="Formyl_transf_N_sf"/>
</dbReference>
<dbReference type="EC" id="2.1.2.9" evidence="3 8"/>
<evidence type="ECO:0000313" key="12">
    <source>
        <dbReference type="EMBL" id="ARU54143.1"/>
    </source>
</evidence>
<evidence type="ECO:0000256" key="6">
    <source>
        <dbReference type="ARBA" id="ARBA00022917"/>
    </source>
</evidence>
<gene>
    <name evidence="8 12" type="primary">fmt</name>
    <name evidence="12" type="ORF">OLMES_0034</name>
</gene>
<feature type="binding site" evidence="8">
    <location>
        <begin position="139"/>
        <end position="142"/>
    </location>
    <ligand>
        <name>(6S)-5,6,7,8-tetrahydrofolate</name>
        <dbReference type="ChEBI" id="CHEBI:57453"/>
    </ligand>
</feature>
<keyword evidence="6 8" id="KW-0648">Protein biosynthesis</keyword>
<dbReference type="InterPro" id="IPR005793">
    <property type="entry name" value="Formyl_trans_C"/>
</dbReference>
<accession>A0A1Y0I424</accession>
<feature type="compositionally biased region" description="Polar residues" evidence="9">
    <location>
        <begin position="1"/>
        <end position="13"/>
    </location>
</feature>
<evidence type="ECO:0000259" key="10">
    <source>
        <dbReference type="Pfam" id="PF00551"/>
    </source>
</evidence>
<protein>
    <recommendedName>
        <fullName evidence="4 8">Methionyl-tRNA formyltransferase</fullName>
        <ecNumber evidence="3 8">2.1.2.9</ecNumber>
    </recommendedName>
</protein>
<dbReference type="InterPro" id="IPR041711">
    <property type="entry name" value="Met-tRNA-FMT_N"/>
</dbReference>
<evidence type="ECO:0000256" key="4">
    <source>
        <dbReference type="ARBA" id="ARBA00016014"/>
    </source>
</evidence>
<dbReference type="Pfam" id="PF00551">
    <property type="entry name" value="Formyl_trans_N"/>
    <property type="match status" value="1"/>
</dbReference>
<dbReference type="PANTHER" id="PTHR11138:SF5">
    <property type="entry name" value="METHIONYL-TRNA FORMYLTRANSFERASE, MITOCHONDRIAL"/>
    <property type="match status" value="1"/>
</dbReference>
<evidence type="ECO:0000256" key="9">
    <source>
        <dbReference type="SAM" id="MobiDB-lite"/>
    </source>
</evidence>
<evidence type="ECO:0000256" key="2">
    <source>
        <dbReference type="ARBA" id="ARBA00010699"/>
    </source>
</evidence>
<evidence type="ECO:0000259" key="11">
    <source>
        <dbReference type="Pfam" id="PF02911"/>
    </source>
</evidence>
<comment type="similarity">
    <text evidence="2 8">Belongs to the Fmt family.</text>
</comment>
<comment type="function">
    <text evidence="1 8">Attaches a formyl group to the free amino group of methionyl-tRNA(fMet). The formyl group appears to play a dual role in the initiator identity of N-formylmethionyl-tRNA by promoting its recognition by IF2 and preventing the misappropriation of this tRNA by the elongation apparatus.</text>
</comment>
<feature type="compositionally biased region" description="Basic and acidic residues" evidence="9">
    <location>
        <begin position="14"/>
        <end position="29"/>
    </location>
</feature>
<dbReference type="InterPro" id="IPR001555">
    <property type="entry name" value="GART_AS"/>
</dbReference>
<dbReference type="PROSITE" id="PS00373">
    <property type="entry name" value="GART"/>
    <property type="match status" value="1"/>
</dbReference>
<dbReference type="PANTHER" id="PTHR11138">
    <property type="entry name" value="METHIONYL-TRNA FORMYLTRANSFERASE"/>
    <property type="match status" value="1"/>
</dbReference>
<dbReference type="GO" id="GO:0004479">
    <property type="term" value="F:methionyl-tRNA formyltransferase activity"/>
    <property type="evidence" value="ECO:0007669"/>
    <property type="project" value="UniProtKB-UniRule"/>
</dbReference>
<dbReference type="Proteomes" id="UP000196027">
    <property type="component" value="Chromosome"/>
</dbReference>
<dbReference type="NCBIfam" id="TIGR00460">
    <property type="entry name" value="fmt"/>
    <property type="match status" value="1"/>
</dbReference>